<dbReference type="Proteomes" id="UP000188388">
    <property type="component" value="Unassembled WGS sequence"/>
</dbReference>
<name>A0A1R3VDU3_9HYPH</name>
<evidence type="ECO:0000313" key="1">
    <source>
        <dbReference type="EMBL" id="SIT58078.1"/>
    </source>
</evidence>
<reference evidence="2" key="1">
    <citation type="submission" date="2017-01" db="EMBL/GenBank/DDBJ databases">
        <authorList>
            <person name="Brunel B."/>
        </authorList>
    </citation>
    <scope>NUCLEOTIDE SEQUENCE [LARGE SCALE GENOMIC DNA]</scope>
</reference>
<sequence length="62" mass="6991">MLFVSAKTAGINEDLKRLHHEHLVIWTTGAEANGPALRRPAVTNRRLEGSTRVRWACRVAKK</sequence>
<organism evidence="1 2">
    <name type="scientific">Mesorhizobium prunaredense</name>
    <dbReference type="NCBI Taxonomy" id="1631249"/>
    <lineage>
        <taxon>Bacteria</taxon>
        <taxon>Pseudomonadati</taxon>
        <taxon>Pseudomonadota</taxon>
        <taxon>Alphaproteobacteria</taxon>
        <taxon>Hyphomicrobiales</taxon>
        <taxon>Phyllobacteriaceae</taxon>
        <taxon>Mesorhizobium</taxon>
    </lineage>
</organism>
<keyword evidence="2" id="KW-1185">Reference proteome</keyword>
<proteinExistence type="predicted"/>
<accession>A0A1R3VDU3</accession>
<dbReference type="AlphaFoldDB" id="A0A1R3VDU3"/>
<evidence type="ECO:0000313" key="2">
    <source>
        <dbReference type="Proteomes" id="UP000188388"/>
    </source>
</evidence>
<gene>
    <name evidence="1" type="ORF">BQ8794_50180</name>
</gene>
<dbReference type="EMBL" id="FTPD01000045">
    <property type="protein sequence ID" value="SIT58078.1"/>
    <property type="molecule type" value="Genomic_DNA"/>
</dbReference>
<protein>
    <submittedName>
        <fullName evidence="1">Uncharacterized protein</fullName>
    </submittedName>
</protein>